<accession>A0A2I0U3A4</accession>
<reference evidence="3" key="1">
    <citation type="submission" date="2017-11" db="EMBL/GenBank/DDBJ databases">
        <authorList>
            <person name="Lima N.C."/>
            <person name="Parody-Merino A.M."/>
            <person name="Battley P.F."/>
            <person name="Fidler A.E."/>
            <person name="Prosdocimi F."/>
        </authorList>
    </citation>
    <scope>NUCLEOTIDE SEQUENCE [LARGE SCALE GENOMIC DNA]</scope>
</reference>
<feature type="compositionally biased region" description="Basic and acidic residues" evidence="1">
    <location>
        <begin position="153"/>
        <end position="166"/>
    </location>
</feature>
<feature type="compositionally biased region" description="Polar residues" evidence="1">
    <location>
        <begin position="141"/>
        <end position="151"/>
    </location>
</feature>
<organism evidence="2 3">
    <name type="scientific">Limosa lapponica baueri</name>
    <dbReference type="NCBI Taxonomy" id="1758121"/>
    <lineage>
        <taxon>Eukaryota</taxon>
        <taxon>Metazoa</taxon>
        <taxon>Chordata</taxon>
        <taxon>Craniata</taxon>
        <taxon>Vertebrata</taxon>
        <taxon>Euteleostomi</taxon>
        <taxon>Archelosauria</taxon>
        <taxon>Archosauria</taxon>
        <taxon>Dinosauria</taxon>
        <taxon>Saurischia</taxon>
        <taxon>Theropoda</taxon>
        <taxon>Coelurosauria</taxon>
        <taxon>Aves</taxon>
        <taxon>Neognathae</taxon>
        <taxon>Neoaves</taxon>
        <taxon>Charadriiformes</taxon>
        <taxon>Scolopacidae</taxon>
        <taxon>Limosa</taxon>
    </lineage>
</organism>
<keyword evidence="3" id="KW-1185">Reference proteome</keyword>
<sequence length="166" mass="19236">MLGDEKLNVRQQRGLTSQKANCILGCIRRSMASRLREMILPLYSILPHQNSQHSDSRSEWQESASTASAIWGASSQMDIDRFSQAQCFRGNKTNKKKKKKKKKKKIKLKRSLRLTKNKVRHGRGRGKSKTEENHRFCQPTKFASQRTNLRGKSSKEELHFYDKDEG</sequence>
<reference evidence="3" key="2">
    <citation type="submission" date="2017-12" db="EMBL/GenBank/DDBJ databases">
        <title>Genome sequence of the Bar-tailed Godwit (Limosa lapponica baueri).</title>
        <authorList>
            <person name="Lima N.C.B."/>
            <person name="Parody-Merino A.M."/>
            <person name="Battley P.F."/>
            <person name="Fidler A.E."/>
            <person name="Prosdocimi F."/>
        </authorList>
    </citation>
    <scope>NUCLEOTIDE SEQUENCE [LARGE SCALE GENOMIC DNA]</scope>
</reference>
<proteinExistence type="predicted"/>
<evidence type="ECO:0000313" key="3">
    <source>
        <dbReference type="Proteomes" id="UP000233556"/>
    </source>
</evidence>
<dbReference type="AlphaFoldDB" id="A0A2I0U3A4"/>
<protein>
    <submittedName>
        <fullName evidence="2">Uncharacterized protein</fullName>
    </submittedName>
</protein>
<dbReference type="OrthoDB" id="156886at2759"/>
<evidence type="ECO:0000313" key="2">
    <source>
        <dbReference type="EMBL" id="PKU40570.1"/>
    </source>
</evidence>
<dbReference type="EMBL" id="KZ506247">
    <property type="protein sequence ID" value="PKU40570.1"/>
    <property type="molecule type" value="Genomic_DNA"/>
</dbReference>
<evidence type="ECO:0000256" key="1">
    <source>
        <dbReference type="SAM" id="MobiDB-lite"/>
    </source>
</evidence>
<feature type="region of interest" description="Disordered" evidence="1">
    <location>
        <begin position="85"/>
        <end position="166"/>
    </location>
</feature>
<dbReference type="Proteomes" id="UP000233556">
    <property type="component" value="Unassembled WGS sequence"/>
</dbReference>
<feature type="compositionally biased region" description="Basic residues" evidence="1">
    <location>
        <begin position="92"/>
        <end position="127"/>
    </location>
</feature>
<gene>
    <name evidence="2" type="ORF">llap_9125</name>
</gene>
<name>A0A2I0U3A4_LIMLA</name>